<dbReference type="Pfam" id="PF01578">
    <property type="entry name" value="Cytochrom_C_asm"/>
    <property type="match status" value="1"/>
</dbReference>
<dbReference type="eggNOG" id="COG0755">
    <property type="taxonomic scope" value="Bacteria"/>
</dbReference>
<dbReference type="AlphaFoldDB" id="F8A9P6"/>
<proteinExistence type="predicted"/>
<dbReference type="RefSeq" id="WP_013908023.1">
    <property type="nucleotide sequence ID" value="NC_015681.1"/>
</dbReference>
<protein>
    <submittedName>
        <fullName evidence="8">Cytochrome c-type biogenesis protein CcsB</fullName>
    </submittedName>
</protein>
<feature type="transmembrane region" description="Helical" evidence="6">
    <location>
        <begin position="243"/>
        <end position="265"/>
    </location>
</feature>
<dbReference type="PaxDb" id="667014-Thein_1415"/>
<evidence type="ECO:0000256" key="2">
    <source>
        <dbReference type="ARBA" id="ARBA00022692"/>
    </source>
</evidence>
<dbReference type="STRING" id="667014.Thein_1415"/>
<organism evidence="8 9">
    <name type="scientific">Thermodesulfatator indicus (strain DSM 15286 / JCM 11887 / CIR29812)</name>
    <dbReference type="NCBI Taxonomy" id="667014"/>
    <lineage>
        <taxon>Bacteria</taxon>
        <taxon>Pseudomonadati</taxon>
        <taxon>Thermodesulfobacteriota</taxon>
        <taxon>Thermodesulfobacteria</taxon>
        <taxon>Thermodesulfobacteriales</taxon>
        <taxon>Thermodesulfatatoraceae</taxon>
        <taxon>Thermodesulfatator</taxon>
    </lineage>
</organism>
<feature type="domain" description="Cytochrome c assembly protein" evidence="7">
    <location>
        <begin position="64"/>
        <end position="269"/>
    </location>
</feature>
<keyword evidence="2 6" id="KW-0812">Transmembrane</keyword>
<dbReference type="PANTHER" id="PTHR30071">
    <property type="entry name" value="HEME EXPORTER PROTEIN C"/>
    <property type="match status" value="1"/>
</dbReference>
<dbReference type="PANTHER" id="PTHR30071:SF1">
    <property type="entry name" value="CYTOCHROME B_B6 PROTEIN-RELATED"/>
    <property type="match status" value="1"/>
</dbReference>
<evidence type="ECO:0000313" key="8">
    <source>
        <dbReference type="EMBL" id="AEH45281.1"/>
    </source>
</evidence>
<dbReference type="InParanoid" id="F8A9P6"/>
<keyword evidence="5 6" id="KW-0472">Membrane</keyword>
<evidence type="ECO:0000313" key="9">
    <source>
        <dbReference type="Proteomes" id="UP000006793"/>
    </source>
</evidence>
<feature type="transmembrane region" description="Helical" evidence="6">
    <location>
        <begin position="217"/>
        <end position="236"/>
    </location>
</feature>
<evidence type="ECO:0000256" key="5">
    <source>
        <dbReference type="ARBA" id="ARBA00023136"/>
    </source>
</evidence>
<dbReference type="GO" id="GO:0005886">
    <property type="term" value="C:plasma membrane"/>
    <property type="evidence" value="ECO:0007669"/>
    <property type="project" value="TreeGrafter"/>
</dbReference>
<keyword evidence="3" id="KW-0201">Cytochrome c-type biogenesis</keyword>
<gene>
    <name evidence="8" type="ordered locus">Thein_1415</name>
</gene>
<feature type="transmembrane region" description="Helical" evidence="6">
    <location>
        <begin position="182"/>
        <end position="202"/>
    </location>
</feature>
<dbReference type="Proteomes" id="UP000006793">
    <property type="component" value="Chromosome"/>
</dbReference>
<name>F8A9P6_THEID</name>
<dbReference type="NCBIfam" id="TIGR03144">
    <property type="entry name" value="cytochr_II_ccsB"/>
    <property type="match status" value="1"/>
</dbReference>
<feature type="transmembrane region" description="Helical" evidence="6">
    <location>
        <begin position="61"/>
        <end position="83"/>
    </location>
</feature>
<dbReference type="EMBL" id="CP002683">
    <property type="protein sequence ID" value="AEH45281.1"/>
    <property type="molecule type" value="Genomic_DNA"/>
</dbReference>
<keyword evidence="9" id="KW-1185">Reference proteome</keyword>
<feature type="transmembrane region" description="Helical" evidence="6">
    <location>
        <begin position="36"/>
        <end position="55"/>
    </location>
</feature>
<dbReference type="InterPro" id="IPR002541">
    <property type="entry name" value="Cyt_c_assembly"/>
</dbReference>
<feature type="transmembrane region" description="Helical" evidence="6">
    <location>
        <begin position="90"/>
        <end position="109"/>
    </location>
</feature>
<dbReference type="HOGENOM" id="CLU_049710_2_2_0"/>
<accession>F8A9P6</accession>
<reference evidence="9" key="1">
    <citation type="submission" date="2011-04" db="EMBL/GenBank/DDBJ databases">
        <title>The complete genome of Thermodesulfatator indicus DSM 15286.</title>
        <authorList>
            <person name="Lucas S."/>
            <person name="Copeland A."/>
            <person name="Lapidus A."/>
            <person name="Bruce D."/>
            <person name="Goodwin L."/>
            <person name="Pitluck S."/>
            <person name="Peters L."/>
            <person name="Kyrpides N."/>
            <person name="Mavromatis K."/>
            <person name="Pagani I."/>
            <person name="Ivanova N."/>
            <person name="Saunders L."/>
            <person name="Detter J.C."/>
            <person name="Tapia R."/>
            <person name="Han C."/>
            <person name="Land M."/>
            <person name="Hauser L."/>
            <person name="Markowitz V."/>
            <person name="Cheng J.-F."/>
            <person name="Hugenholtz P."/>
            <person name="Woyke T."/>
            <person name="Wu D."/>
            <person name="Spring S."/>
            <person name="Schroeder M."/>
            <person name="Brambilla E."/>
            <person name="Klenk H.-P."/>
            <person name="Eisen J.A."/>
        </authorList>
    </citation>
    <scope>NUCLEOTIDE SEQUENCE [LARGE SCALE GENOMIC DNA]</scope>
    <source>
        <strain evidence="9">DSM 15286 / JCM 11887 / CIR29812</strain>
    </source>
</reference>
<dbReference type="GO" id="GO:0020037">
    <property type="term" value="F:heme binding"/>
    <property type="evidence" value="ECO:0007669"/>
    <property type="project" value="InterPro"/>
</dbReference>
<reference evidence="8 9" key="2">
    <citation type="journal article" date="2012" name="Stand. Genomic Sci.">
        <title>Complete genome sequence of the thermophilic sulfate-reducing ocean bacterium Thermodesulfatator indicus type strain (CIR29812(T)).</title>
        <authorList>
            <person name="Anderson I."/>
            <person name="Saunders E."/>
            <person name="Lapidus A."/>
            <person name="Nolan M."/>
            <person name="Lucas S."/>
            <person name="Tice H."/>
            <person name="Del Rio T.G."/>
            <person name="Cheng J.F."/>
            <person name="Han C."/>
            <person name="Tapia R."/>
            <person name="Goodwin L.A."/>
            <person name="Pitluck S."/>
            <person name="Liolios K."/>
            <person name="Mavromatis K."/>
            <person name="Pagani I."/>
            <person name="Ivanova N."/>
            <person name="Mikhailova N."/>
            <person name="Pati A."/>
            <person name="Chen A."/>
            <person name="Palaniappan K."/>
            <person name="Land M."/>
            <person name="Hauser L."/>
            <person name="Jeffries C.D."/>
            <person name="Chang Y.J."/>
            <person name="Brambilla E.M."/>
            <person name="Rohde M."/>
            <person name="Spring S."/>
            <person name="Goker M."/>
            <person name="Detter J.C."/>
            <person name="Woyke T."/>
            <person name="Bristow J."/>
            <person name="Eisen J.A."/>
            <person name="Markowitz V."/>
            <person name="Hugenholtz P."/>
            <person name="Kyrpides N.C."/>
            <person name="Klenk H.P."/>
        </authorList>
    </citation>
    <scope>NUCLEOTIDE SEQUENCE [LARGE SCALE GENOMIC DNA]</scope>
    <source>
        <strain evidence="9">DSM 15286 / JCM 11887 / CIR29812</strain>
    </source>
</reference>
<dbReference type="PATRIC" id="fig|667014.3.peg.1455"/>
<feature type="transmembrane region" description="Helical" evidence="6">
    <location>
        <begin position="6"/>
        <end position="24"/>
    </location>
</feature>
<evidence type="ECO:0000259" key="7">
    <source>
        <dbReference type="Pfam" id="PF01578"/>
    </source>
</evidence>
<dbReference type="InterPro" id="IPR045062">
    <property type="entry name" value="Cyt_c_biogenesis_CcsA/CcmC"/>
</dbReference>
<comment type="subcellular location">
    <subcellularLocation>
        <location evidence="1">Membrane</location>
        <topology evidence="1">Multi-pass membrane protein</topology>
    </subcellularLocation>
</comment>
<dbReference type="FunCoup" id="F8A9P6">
    <property type="interactions" value="28"/>
</dbReference>
<evidence type="ECO:0000256" key="3">
    <source>
        <dbReference type="ARBA" id="ARBA00022748"/>
    </source>
</evidence>
<dbReference type="GO" id="GO:0017004">
    <property type="term" value="P:cytochrome complex assembly"/>
    <property type="evidence" value="ECO:0007669"/>
    <property type="project" value="UniProtKB-KW"/>
</dbReference>
<evidence type="ECO:0000256" key="4">
    <source>
        <dbReference type="ARBA" id="ARBA00022989"/>
    </source>
</evidence>
<evidence type="ECO:0000256" key="1">
    <source>
        <dbReference type="ARBA" id="ARBA00004141"/>
    </source>
</evidence>
<dbReference type="KEGG" id="tid:Thein_1415"/>
<feature type="transmembrane region" description="Helical" evidence="6">
    <location>
        <begin position="129"/>
        <end position="153"/>
    </location>
</feature>
<sequence>MNILFFKLALIIYAISTVGFFIYAYTQKNEAAKGALYTLILGFTFHTLSIILRWFESGHPPITSLFEATSFTSWGVVLAYLVVIRKIKQAKILGAMVTPIATLLMLYSSLCPKEILPLPPVLKSLWLPIHAAISIISYGFFILAAASGVLYLIQERQIKKKKLGGWFKRLPSLDTLDRVNELSLKIGFPLLTIGIITGAAWAEKAWGDYWSWDPKETWSLIMWLIYAALIHERLVVGWRGRKSAWLSIIGFGAWLISFFVINLYISGHHSYVR</sequence>
<keyword evidence="4 6" id="KW-1133">Transmembrane helix</keyword>
<evidence type="ECO:0000256" key="6">
    <source>
        <dbReference type="SAM" id="Phobius"/>
    </source>
</evidence>
<dbReference type="OrthoDB" id="9814290at2"/>
<dbReference type="InterPro" id="IPR017562">
    <property type="entry name" value="Cyt_c_biogenesis_CcsA"/>
</dbReference>